<gene>
    <name evidence="1" type="ORF">CUNI_LOCUS14664</name>
</gene>
<evidence type="ECO:0000313" key="2">
    <source>
        <dbReference type="Proteomes" id="UP000678393"/>
    </source>
</evidence>
<proteinExistence type="predicted"/>
<dbReference type="OrthoDB" id="6152285at2759"/>
<name>A0A8S3ZP07_9EUPU</name>
<accession>A0A8S3ZP07</accession>
<dbReference type="Proteomes" id="UP000678393">
    <property type="component" value="Unassembled WGS sequence"/>
</dbReference>
<dbReference type="AlphaFoldDB" id="A0A8S3ZP07"/>
<dbReference type="EMBL" id="CAJHNH020003350">
    <property type="protein sequence ID" value="CAG5129106.1"/>
    <property type="molecule type" value="Genomic_DNA"/>
</dbReference>
<protein>
    <submittedName>
        <fullName evidence="1">Uncharacterized protein</fullName>
    </submittedName>
</protein>
<reference evidence="1" key="1">
    <citation type="submission" date="2021-04" db="EMBL/GenBank/DDBJ databases">
        <authorList>
            <consortium name="Molecular Ecology Group"/>
        </authorList>
    </citation>
    <scope>NUCLEOTIDE SEQUENCE</scope>
</reference>
<evidence type="ECO:0000313" key="1">
    <source>
        <dbReference type="EMBL" id="CAG5129106.1"/>
    </source>
</evidence>
<organism evidence="1 2">
    <name type="scientific">Candidula unifasciata</name>
    <dbReference type="NCBI Taxonomy" id="100452"/>
    <lineage>
        <taxon>Eukaryota</taxon>
        <taxon>Metazoa</taxon>
        <taxon>Spiralia</taxon>
        <taxon>Lophotrochozoa</taxon>
        <taxon>Mollusca</taxon>
        <taxon>Gastropoda</taxon>
        <taxon>Heterobranchia</taxon>
        <taxon>Euthyneura</taxon>
        <taxon>Panpulmonata</taxon>
        <taxon>Eupulmonata</taxon>
        <taxon>Stylommatophora</taxon>
        <taxon>Helicina</taxon>
        <taxon>Helicoidea</taxon>
        <taxon>Geomitridae</taxon>
        <taxon>Candidula</taxon>
    </lineage>
</organism>
<comment type="caution">
    <text evidence="1">The sequence shown here is derived from an EMBL/GenBank/DDBJ whole genome shotgun (WGS) entry which is preliminary data.</text>
</comment>
<sequence>DLVSTYSKSSTPSWVYDFPDSNCNPDQESVIVSLNSTFYFTWLRLHAKAA</sequence>
<keyword evidence="2" id="KW-1185">Reference proteome</keyword>
<feature type="non-terminal residue" evidence="1">
    <location>
        <position position="1"/>
    </location>
</feature>
<feature type="non-terminal residue" evidence="1">
    <location>
        <position position="50"/>
    </location>
</feature>